<dbReference type="NCBIfam" id="TIGR00838">
    <property type="entry name" value="argH"/>
    <property type="match status" value="1"/>
</dbReference>
<dbReference type="Gene3D" id="1.10.275.10">
    <property type="entry name" value="Fumarase/aspartase (N-terminal domain)"/>
    <property type="match status" value="1"/>
</dbReference>
<dbReference type="Gene3D" id="1.10.40.30">
    <property type="entry name" value="Fumarase/aspartase (C-terminal domain)"/>
    <property type="match status" value="1"/>
</dbReference>
<dbReference type="EMBL" id="JARULN010000007">
    <property type="protein sequence ID" value="MDG5754293.1"/>
    <property type="molecule type" value="Genomic_DNA"/>
</dbReference>
<dbReference type="InterPro" id="IPR009049">
    <property type="entry name" value="Argininosuccinate_lyase"/>
</dbReference>
<dbReference type="InterPro" id="IPR022761">
    <property type="entry name" value="Fumarate_lyase_N"/>
</dbReference>
<keyword evidence="10" id="KW-1185">Reference proteome</keyword>
<dbReference type="InterPro" id="IPR024083">
    <property type="entry name" value="Fumarase/histidase_N"/>
</dbReference>
<dbReference type="EC" id="4.3.2.1" evidence="2 6"/>
<dbReference type="CDD" id="cd01359">
    <property type="entry name" value="Argininosuccinate_lyase"/>
    <property type="match status" value="1"/>
</dbReference>
<feature type="domain" description="Argininosuccinate lyase C-terminal" evidence="8">
    <location>
        <begin position="373"/>
        <end position="442"/>
    </location>
</feature>
<proteinExistence type="predicted"/>
<dbReference type="InterPro" id="IPR000362">
    <property type="entry name" value="Fumarate_lyase_fam"/>
</dbReference>
<evidence type="ECO:0000256" key="1">
    <source>
        <dbReference type="ARBA" id="ARBA00004941"/>
    </source>
</evidence>
<comment type="pathway">
    <text evidence="1">Amino-acid biosynthesis; L-arginine biosynthesis; L-arginine from L-ornithine and carbamoyl phosphate: step 3/3.</text>
</comment>
<organism evidence="9 10">
    <name type="scientific">Ectobacillus antri</name>
    <dbReference type="NCBI Taxonomy" id="2486280"/>
    <lineage>
        <taxon>Bacteria</taxon>
        <taxon>Bacillati</taxon>
        <taxon>Bacillota</taxon>
        <taxon>Bacilli</taxon>
        <taxon>Bacillales</taxon>
        <taxon>Bacillaceae</taxon>
        <taxon>Ectobacillus</taxon>
    </lineage>
</organism>
<dbReference type="RefSeq" id="WP_278018108.1">
    <property type="nucleotide sequence ID" value="NZ_JARRRY010000004.1"/>
</dbReference>
<comment type="caution">
    <text evidence="9">The sequence shown here is derived from an EMBL/GenBank/DDBJ whole genome shotgun (WGS) entry which is preliminary data.</text>
</comment>
<dbReference type="GO" id="GO:0004056">
    <property type="term" value="F:argininosuccinate lyase activity"/>
    <property type="evidence" value="ECO:0007669"/>
    <property type="project" value="UniProtKB-EC"/>
</dbReference>
<evidence type="ECO:0000313" key="9">
    <source>
        <dbReference type="EMBL" id="MDG5754293.1"/>
    </source>
</evidence>
<evidence type="ECO:0000256" key="4">
    <source>
        <dbReference type="ARBA" id="ARBA00022605"/>
    </source>
</evidence>
<dbReference type="PRINTS" id="PR00145">
    <property type="entry name" value="ARGSUCLYASE"/>
</dbReference>
<dbReference type="SUPFAM" id="SSF48557">
    <property type="entry name" value="L-aspartase-like"/>
    <property type="match status" value="1"/>
</dbReference>
<evidence type="ECO:0000256" key="5">
    <source>
        <dbReference type="ARBA" id="ARBA00023239"/>
    </source>
</evidence>
<dbReference type="PRINTS" id="PR00149">
    <property type="entry name" value="FUMRATELYASE"/>
</dbReference>
<evidence type="ECO:0000259" key="7">
    <source>
        <dbReference type="Pfam" id="PF00206"/>
    </source>
</evidence>
<dbReference type="PANTHER" id="PTHR43814:SF1">
    <property type="entry name" value="ARGININOSUCCINATE LYASE"/>
    <property type="match status" value="1"/>
</dbReference>
<sequence>MKRKKDAFVNVEGERFPGKTYVDQVLRHVFEGQRDYLRSSMFAIHYAHVIMLTEQHVLSSIDAQKILRSIYQVEAENHGNVAYDERYEDFFFFIEDRIRQVASDEIISNMHIGRSRNDMGVAMYRMVIRTHMLEVQEALLTLADSILEQACQHATTIIPAYTHTQPAQPTTLGHYLLAIYDVCMRDLKRLQAAFVTINHSPMGAAALATTGFPINRERICELLGFEKLVENSYDAIAGADYLAEAAAAMAVCMLNCGRWIQDFLLLATKEFHGIIVADPYVQISSIMPQKRNPVSIEHARALASGSYAEALAVLHMIHNTPFGDIVDTEDDLQPYLYNSFAKAKRVFALMDAVIRTITINKDVLKERASKHAITITELADEVTRKGIPFRRAHEMAATVAKACAAQQKELYEFTLKEVNTILAVVSLTYEEWDHIISPASFINRRNITGGPALPEIQRMLQIRREEAKQHKESLRNMQAKIQHCATYLRVLVQQYVK</sequence>
<dbReference type="InterPro" id="IPR008948">
    <property type="entry name" value="L-Aspartase-like"/>
</dbReference>
<gene>
    <name evidence="9" type="primary">argH</name>
    <name evidence="9" type="ORF">P6P90_09950</name>
</gene>
<evidence type="ECO:0000256" key="2">
    <source>
        <dbReference type="ARBA" id="ARBA00012338"/>
    </source>
</evidence>
<dbReference type="Proteomes" id="UP001218246">
    <property type="component" value="Unassembled WGS sequence"/>
</dbReference>
<keyword evidence="4" id="KW-0028">Amino-acid biosynthesis</keyword>
<evidence type="ECO:0000259" key="8">
    <source>
        <dbReference type="Pfam" id="PF14698"/>
    </source>
</evidence>
<reference evidence="9 10" key="1">
    <citation type="submission" date="2023-04" db="EMBL/GenBank/DDBJ databases">
        <title>Ectobacillus antri isolated from activated sludge.</title>
        <authorList>
            <person name="Yan P."/>
            <person name="Liu X."/>
        </authorList>
    </citation>
    <scope>NUCLEOTIDE SEQUENCE [LARGE SCALE GENOMIC DNA]</scope>
    <source>
        <strain evidence="9 10">C18H</strain>
    </source>
</reference>
<keyword evidence="5 9" id="KW-0456">Lyase</keyword>
<dbReference type="InterPro" id="IPR029419">
    <property type="entry name" value="Arg_succ_lyase_C"/>
</dbReference>
<feature type="domain" description="Fumarate lyase N-terminal" evidence="7">
    <location>
        <begin position="108"/>
        <end position="303"/>
    </location>
</feature>
<dbReference type="Gene3D" id="1.20.200.10">
    <property type="entry name" value="Fumarase/aspartase (Central domain)"/>
    <property type="match status" value="1"/>
</dbReference>
<evidence type="ECO:0000256" key="3">
    <source>
        <dbReference type="ARBA" id="ARBA00022571"/>
    </source>
</evidence>
<name>A0ABT6H698_9BACI</name>
<dbReference type="Pfam" id="PF14698">
    <property type="entry name" value="ASL_C2"/>
    <property type="match status" value="1"/>
</dbReference>
<evidence type="ECO:0000313" key="10">
    <source>
        <dbReference type="Proteomes" id="UP001218246"/>
    </source>
</evidence>
<accession>A0ABT6H698</accession>
<keyword evidence="3" id="KW-0055">Arginine biosynthesis</keyword>
<evidence type="ECO:0000256" key="6">
    <source>
        <dbReference type="NCBIfam" id="TIGR00838"/>
    </source>
</evidence>
<dbReference type="PANTHER" id="PTHR43814">
    <property type="entry name" value="ARGININOSUCCINATE LYASE"/>
    <property type="match status" value="1"/>
</dbReference>
<dbReference type="Pfam" id="PF00206">
    <property type="entry name" value="Lyase_1"/>
    <property type="match status" value="1"/>
</dbReference>
<protein>
    <recommendedName>
        <fullName evidence="2 6">Argininosuccinate lyase</fullName>
        <ecNumber evidence="2 6">4.3.2.1</ecNumber>
    </recommendedName>
</protein>